<proteinExistence type="predicted"/>
<protein>
    <submittedName>
        <fullName evidence="1">Uncharacterized protein</fullName>
    </submittedName>
</protein>
<reference evidence="1 2" key="1">
    <citation type="submission" date="2019-12" db="EMBL/GenBank/DDBJ databases">
        <title>Novel species isolated from a subtropical stream in China.</title>
        <authorList>
            <person name="Lu H."/>
        </authorList>
    </citation>
    <scope>NUCLEOTIDE SEQUENCE [LARGE SCALE GENOMIC DNA]</scope>
    <source>
        <strain evidence="1 2">CY13W</strain>
    </source>
</reference>
<dbReference type="EMBL" id="WWCM01000007">
    <property type="protein sequence ID" value="MYM40119.1"/>
    <property type="molecule type" value="Genomic_DNA"/>
</dbReference>
<comment type="caution">
    <text evidence="1">The sequence shown here is derived from an EMBL/GenBank/DDBJ whole genome shotgun (WGS) entry which is preliminary data.</text>
</comment>
<dbReference type="RefSeq" id="WP_161039472.1">
    <property type="nucleotide sequence ID" value="NZ_WWCM01000007.1"/>
</dbReference>
<gene>
    <name evidence="1" type="ORF">GTP27_12350</name>
</gene>
<dbReference type="Proteomes" id="UP000478090">
    <property type="component" value="Unassembled WGS sequence"/>
</dbReference>
<evidence type="ECO:0000313" key="2">
    <source>
        <dbReference type="Proteomes" id="UP000478090"/>
    </source>
</evidence>
<organism evidence="1 2">
    <name type="scientific">Duganella qianjiadongensis</name>
    <dbReference type="NCBI Taxonomy" id="2692176"/>
    <lineage>
        <taxon>Bacteria</taxon>
        <taxon>Pseudomonadati</taxon>
        <taxon>Pseudomonadota</taxon>
        <taxon>Betaproteobacteria</taxon>
        <taxon>Burkholderiales</taxon>
        <taxon>Oxalobacteraceae</taxon>
        <taxon>Telluria group</taxon>
        <taxon>Duganella</taxon>
    </lineage>
</organism>
<keyword evidence="2" id="KW-1185">Reference proteome</keyword>
<evidence type="ECO:0000313" key="1">
    <source>
        <dbReference type="EMBL" id="MYM40119.1"/>
    </source>
</evidence>
<sequence>MKTFSPQDYHKSPRYLAIAGLWPDRLSKRYGFGGEKYLEIVFKGVLTYNWRKAVEQSVVPQA</sequence>
<accession>A0ABW9VNU5</accession>
<name>A0ABW9VNU5_9BURK</name>